<dbReference type="PANTHER" id="PTHR37305:SF1">
    <property type="entry name" value="MEMBRANE PROTEIN"/>
    <property type="match status" value="1"/>
</dbReference>
<dbReference type="AlphaFoldDB" id="S0FNK1"/>
<keyword evidence="1" id="KW-0812">Transmembrane</keyword>
<comment type="caution">
    <text evidence="2">The sequence shown here is derived from an EMBL/GenBank/DDBJ whole genome shotgun (WGS) entry which is preliminary data.</text>
</comment>
<evidence type="ECO:0000313" key="2">
    <source>
        <dbReference type="EMBL" id="EMS70058.1"/>
    </source>
</evidence>
<dbReference type="Proteomes" id="UP000014155">
    <property type="component" value="Unassembled WGS sequence"/>
</dbReference>
<protein>
    <recommendedName>
        <fullName evidence="4">ABC-type transport system involved in multi-copper enzyme maturation, permease component</fullName>
    </recommendedName>
</protein>
<feature type="transmembrane region" description="Helical" evidence="1">
    <location>
        <begin position="21"/>
        <end position="46"/>
    </location>
</feature>
<dbReference type="PATRIC" id="fig|1195236.3.peg.4436"/>
<sequence length="405" mass="45631">MKIFWRLVGFEYKKILYKKSVIIVLALAVITTAVSVWGTLLGNYYIEGEVFESNYDAMVKDRSYARALSGREIDSKLIMETVEAYSKIPKKDRYYDTPEYQAFARKYSEIYGIVRPIYNSESRRFNMEDFQLLTGEQAAGFYAERHSRQVQALEETGMSGKAKEKLIALDEQIKTPFTYSYTDGYTRFFTLMYTVGLMAAFVMAICIAPIFSGEYSSGADQLILASKHGKNMLITAKLFTGFTLASAICLVLTAINYILTILTFGSDGLNSQLQLYYPMSPYPLTMGQTALLFSVCVFFACLMTAAITMLLSAKFKSAYGVIIITTLILIVPMFINVSYDRIWLYNLLHLLPSGMMEFGSVTSPVQYELSGVIVKPYVFLPLFAAVAGILVTPFAYRSFKTHQIV</sequence>
<feature type="transmembrane region" description="Helical" evidence="1">
    <location>
        <begin position="188"/>
        <end position="211"/>
    </location>
</feature>
<proteinExistence type="predicted"/>
<feature type="transmembrane region" description="Helical" evidence="1">
    <location>
        <begin position="285"/>
        <end position="311"/>
    </location>
</feature>
<reference evidence="2 3" key="1">
    <citation type="journal article" date="2013" name="Genome Announc.">
        <title>Draft Genome Sequence of the Cellulolytic, Mesophilic, Anaerobic Bacterium Clostridium termitidis Strain CT1112 (DSM 5398).</title>
        <authorList>
            <person name="Lal S."/>
            <person name="Ramachandran U."/>
            <person name="Zhang X."/>
            <person name="Munir R."/>
            <person name="Sparling R."/>
            <person name="Levin D.B."/>
        </authorList>
    </citation>
    <scope>NUCLEOTIDE SEQUENCE [LARGE SCALE GENOMIC DNA]</scope>
    <source>
        <strain evidence="2 3">CT1112</strain>
    </source>
</reference>
<dbReference type="RefSeq" id="WP_004629116.1">
    <property type="nucleotide sequence ID" value="NZ_AORV01000060.1"/>
</dbReference>
<evidence type="ECO:0000256" key="1">
    <source>
        <dbReference type="SAM" id="Phobius"/>
    </source>
</evidence>
<evidence type="ECO:0000313" key="3">
    <source>
        <dbReference type="Proteomes" id="UP000014155"/>
    </source>
</evidence>
<dbReference type="EMBL" id="AORV01000060">
    <property type="protein sequence ID" value="EMS70058.1"/>
    <property type="molecule type" value="Genomic_DNA"/>
</dbReference>
<dbReference type="PANTHER" id="PTHR37305">
    <property type="entry name" value="INTEGRAL MEMBRANE PROTEIN-RELATED"/>
    <property type="match status" value="1"/>
</dbReference>
<keyword evidence="3" id="KW-1185">Reference proteome</keyword>
<keyword evidence="1" id="KW-1133">Transmembrane helix</keyword>
<feature type="transmembrane region" description="Helical" evidence="1">
    <location>
        <begin position="377"/>
        <end position="396"/>
    </location>
</feature>
<feature type="transmembrane region" description="Helical" evidence="1">
    <location>
        <begin position="232"/>
        <end position="265"/>
    </location>
</feature>
<evidence type="ECO:0008006" key="4">
    <source>
        <dbReference type="Google" id="ProtNLM"/>
    </source>
</evidence>
<gene>
    <name evidence="2" type="ORF">CTER_4260</name>
</gene>
<dbReference type="STRING" id="1195236.CTER_4260"/>
<name>S0FNK1_RUMCE</name>
<keyword evidence="1" id="KW-0472">Membrane</keyword>
<feature type="transmembrane region" description="Helical" evidence="1">
    <location>
        <begin position="318"/>
        <end position="339"/>
    </location>
</feature>
<dbReference type="eggNOG" id="COG1277">
    <property type="taxonomic scope" value="Bacteria"/>
</dbReference>
<accession>S0FNK1</accession>
<organism evidence="2 3">
    <name type="scientific">Ruminiclostridium cellobioparum subsp. termitidis CT1112</name>
    <dbReference type="NCBI Taxonomy" id="1195236"/>
    <lineage>
        <taxon>Bacteria</taxon>
        <taxon>Bacillati</taxon>
        <taxon>Bacillota</taxon>
        <taxon>Clostridia</taxon>
        <taxon>Eubacteriales</taxon>
        <taxon>Oscillospiraceae</taxon>
        <taxon>Ruminiclostridium</taxon>
    </lineage>
</organism>